<dbReference type="HOGENOM" id="CLU_986010_0_0_9"/>
<feature type="transmembrane region" description="Helical" evidence="1">
    <location>
        <begin position="103"/>
        <end position="125"/>
    </location>
</feature>
<feature type="transmembrane region" description="Helical" evidence="1">
    <location>
        <begin position="6"/>
        <end position="25"/>
    </location>
</feature>
<feature type="transmembrane region" description="Helical" evidence="1">
    <location>
        <begin position="78"/>
        <end position="96"/>
    </location>
</feature>
<evidence type="ECO:0000313" key="3">
    <source>
        <dbReference type="Proteomes" id="UP000005104"/>
    </source>
</evidence>
<dbReference type="OrthoDB" id="1680238at2"/>
<reference evidence="2 3" key="1">
    <citation type="submission" date="2011-11" db="EMBL/GenBank/DDBJ databases">
        <title>The Noncontiguous Finished genome of Desulfosporosinus youngiae DSM 17734.</title>
        <authorList>
            <consortium name="US DOE Joint Genome Institute (JGI-PGF)"/>
            <person name="Lucas S."/>
            <person name="Han J."/>
            <person name="Lapidus A."/>
            <person name="Cheng J.-F."/>
            <person name="Goodwin L."/>
            <person name="Pitluck S."/>
            <person name="Peters L."/>
            <person name="Ovchinnikova G."/>
            <person name="Lu M."/>
            <person name="Land M.L."/>
            <person name="Hauser L."/>
            <person name="Pester M."/>
            <person name="Spring S."/>
            <person name="Ollivier B."/>
            <person name="Rattei T."/>
            <person name="Klenk H.-P."/>
            <person name="Wagner M."/>
            <person name="Loy A."/>
            <person name="Woyke T.J."/>
        </authorList>
    </citation>
    <scope>NUCLEOTIDE SEQUENCE [LARGE SCALE GENOMIC DNA]</scope>
    <source>
        <strain evidence="2 3">DSM 17734</strain>
    </source>
</reference>
<keyword evidence="1" id="KW-1133">Transmembrane helix</keyword>
<dbReference type="STRING" id="768710.DesyoDRAFT_0040"/>
<gene>
    <name evidence="2" type="ORF">DesyoDRAFT_0040</name>
</gene>
<feature type="transmembrane region" description="Helical" evidence="1">
    <location>
        <begin position="229"/>
        <end position="245"/>
    </location>
</feature>
<organism evidence="2 3">
    <name type="scientific">Desulfosporosinus youngiae DSM 17734</name>
    <dbReference type="NCBI Taxonomy" id="768710"/>
    <lineage>
        <taxon>Bacteria</taxon>
        <taxon>Bacillati</taxon>
        <taxon>Bacillota</taxon>
        <taxon>Clostridia</taxon>
        <taxon>Eubacteriales</taxon>
        <taxon>Desulfitobacteriaceae</taxon>
        <taxon>Desulfosporosinus</taxon>
    </lineage>
</organism>
<dbReference type="RefSeq" id="WP_007777899.1">
    <property type="nucleotide sequence ID" value="NZ_CM001441.1"/>
</dbReference>
<keyword evidence="1" id="KW-0812">Transmembrane</keyword>
<feature type="transmembrane region" description="Helical" evidence="1">
    <location>
        <begin position="204"/>
        <end position="224"/>
    </location>
</feature>
<sequence>MNSDFWTNTIWYVILGLITVLEIVYFMSKSENRSLTLAFYLTILGITLNFETIILIFLEGYTYYPKLLQNPPIQFHDVLAGNLFSQFSVSATIVLATVLNLRYYWYFILAGIYGLIETLFLALGIYSHNWYQTWMTVVLLTLSFWLAKIIYLKIIKGVKPIYYYGYIYLGLFPLDNITLNWGLMLTRHIDYSTTLFSDPIHSRFFIVWFLFNLLAFSCIVIHFLRLNKIYKFLMIAMLYFVYYIGYRLNLIWIKEGWFLLLSTASILWMYLSVVIMDQLYKSR</sequence>
<feature type="transmembrane region" description="Helical" evidence="1">
    <location>
        <begin position="163"/>
        <end position="184"/>
    </location>
</feature>
<evidence type="ECO:0000313" key="2">
    <source>
        <dbReference type="EMBL" id="EHQ87272.1"/>
    </source>
</evidence>
<dbReference type="AlphaFoldDB" id="H5XRL3"/>
<dbReference type="Proteomes" id="UP000005104">
    <property type="component" value="Chromosome"/>
</dbReference>
<keyword evidence="1" id="KW-0472">Membrane</keyword>
<feature type="transmembrane region" description="Helical" evidence="1">
    <location>
        <begin position="257"/>
        <end position="276"/>
    </location>
</feature>
<dbReference type="eggNOG" id="ENOG5033U09">
    <property type="taxonomic scope" value="Bacteria"/>
</dbReference>
<name>H5XRL3_9FIRM</name>
<feature type="transmembrane region" description="Helical" evidence="1">
    <location>
        <begin position="37"/>
        <end position="58"/>
    </location>
</feature>
<feature type="transmembrane region" description="Helical" evidence="1">
    <location>
        <begin position="131"/>
        <end position="151"/>
    </location>
</feature>
<proteinExistence type="predicted"/>
<accession>H5XRL3</accession>
<dbReference type="EMBL" id="CM001441">
    <property type="protein sequence ID" value="EHQ87272.1"/>
    <property type="molecule type" value="Genomic_DNA"/>
</dbReference>
<keyword evidence="3" id="KW-1185">Reference proteome</keyword>
<evidence type="ECO:0000256" key="1">
    <source>
        <dbReference type="SAM" id="Phobius"/>
    </source>
</evidence>
<protein>
    <submittedName>
        <fullName evidence="2">Uncharacterized protein</fullName>
    </submittedName>
</protein>